<dbReference type="HAMAP" id="MF_00048">
    <property type="entry name" value="UPF0102"/>
    <property type="match status" value="1"/>
</dbReference>
<name>A0A6P1T2E5_9RHOB</name>
<dbReference type="PANTHER" id="PTHR34039">
    <property type="entry name" value="UPF0102 PROTEIN YRAN"/>
    <property type="match status" value="1"/>
</dbReference>
<comment type="similarity">
    <text evidence="1 2">Belongs to the UPF0102 family.</text>
</comment>
<dbReference type="GO" id="GO:0003676">
    <property type="term" value="F:nucleic acid binding"/>
    <property type="evidence" value="ECO:0007669"/>
    <property type="project" value="InterPro"/>
</dbReference>
<organism evidence="3 4">
    <name type="scientific">Algicella marina</name>
    <dbReference type="NCBI Taxonomy" id="2683284"/>
    <lineage>
        <taxon>Bacteria</taxon>
        <taxon>Pseudomonadati</taxon>
        <taxon>Pseudomonadota</taxon>
        <taxon>Alphaproteobacteria</taxon>
        <taxon>Rhodobacterales</taxon>
        <taxon>Paracoccaceae</taxon>
        <taxon>Algicella</taxon>
    </lineage>
</organism>
<dbReference type="EMBL" id="CP046620">
    <property type="protein sequence ID" value="QHQ35925.1"/>
    <property type="molecule type" value="Genomic_DNA"/>
</dbReference>
<evidence type="ECO:0000313" key="3">
    <source>
        <dbReference type="EMBL" id="QHQ35925.1"/>
    </source>
</evidence>
<proteinExistence type="inferred from homology"/>
<dbReference type="InterPro" id="IPR011335">
    <property type="entry name" value="Restrct_endonuc-II-like"/>
</dbReference>
<dbReference type="KEGG" id="amaq:GO499_12450"/>
<dbReference type="AlphaFoldDB" id="A0A6P1T2E5"/>
<dbReference type="SUPFAM" id="SSF52980">
    <property type="entry name" value="Restriction endonuclease-like"/>
    <property type="match status" value="1"/>
</dbReference>
<dbReference type="RefSeq" id="WP_161862483.1">
    <property type="nucleotide sequence ID" value="NZ_CP046620.1"/>
</dbReference>
<keyword evidence="4" id="KW-1185">Reference proteome</keyword>
<dbReference type="Proteomes" id="UP000464495">
    <property type="component" value="Chromosome"/>
</dbReference>
<sequence length="119" mass="13148">MNRAARGSKAYLSGVTAEEVAERLYLQRGAEVLARRMRNEGGEIDLIVSEREVVVFVEVKARKRREDAAYALSSRQMARLSAAAELWMAAKGRTGDMRFDVVLVDGQGAAEIIENALSF</sequence>
<gene>
    <name evidence="3" type="ORF">GO499_12450</name>
</gene>
<dbReference type="PANTHER" id="PTHR34039:SF1">
    <property type="entry name" value="UPF0102 PROTEIN YRAN"/>
    <property type="match status" value="1"/>
</dbReference>
<accession>A0A6P1T2E5</accession>
<dbReference type="Pfam" id="PF02021">
    <property type="entry name" value="UPF0102"/>
    <property type="match status" value="1"/>
</dbReference>
<dbReference type="InterPro" id="IPR011856">
    <property type="entry name" value="tRNA_endonuc-like_dom_sf"/>
</dbReference>
<evidence type="ECO:0000313" key="4">
    <source>
        <dbReference type="Proteomes" id="UP000464495"/>
    </source>
</evidence>
<evidence type="ECO:0000256" key="2">
    <source>
        <dbReference type="HAMAP-Rule" id="MF_00048"/>
    </source>
</evidence>
<reference evidence="3 4" key="1">
    <citation type="submission" date="2019-12" db="EMBL/GenBank/DDBJ databases">
        <title>Complete genome sequence of Algicella marina strain 9Alg 56(T) isolated from the red alga Tichocarpus crinitus.</title>
        <authorList>
            <person name="Kim S.-G."/>
            <person name="Nedashkovskaya O.I."/>
        </authorList>
    </citation>
    <scope>NUCLEOTIDE SEQUENCE [LARGE SCALE GENOMIC DNA]</scope>
    <source>
        <strain evidence="3 4">9Alg 56</strain>
    </source>
</reference>
<dbReference type="InterPro" id="IPR003509">
    <property type="entry name" value="UPF0102_YraN-like"/>
</dbReference>
<protein>
    <recommendedName>
        <fullName evidence="2">UPF0102 protein GO499_12450</fullName>
    </recommendedName>
</protein>
<evidence type="ECO:0000256" key="1">
    <source>
        <dbReference type="ARBA" id="ARBA00006738"/>
    </source>
</evidence>
<dbReference type="Gene3D" id="3.40.1350.10">
    <property type="match status" value="1"/>
</dbReference>